<keyword evidence="2" id="KW-1185">Reference proteome</keyword>
<dbReference type="InterPro" id="IPR032675">
    <property type="entry name" value="LRR_dom_sf"/>
</dbReference>
<evidence type="ECO:0000313" key="2">
    <source>
        <dbReference type="Proteomes" id="UP001218188"/>
    </source>
</evidence>
<sequence length="577" mass="64118">MPQAALRGGRDRKRKEVEAPCMEQCNSERVALPHEDIGNEPFVWMTTRSGPGYLRRRTHSQHQTPIPKQGSAVFSLDLSSVLSFSCTRYGLYILVVVGREDACYGNSEFPQFWLEEQNLRDEVKVVDQWQPVMLFNCSASSLNEASTAHSLWDRLPYELGLFIIDLVLAPSPSRVRLRLKVCETSSVWMRFVLSHPHYWTHVIVTSRLSRQDVRRHISLASPLDLHLHLLFVSSPLPAGLGYLLVHLPSVSHFTVETDNADTVERLHAVFSAAPAPRLRSFRILFNRSSISPPAPFDHVNPMPWFGVIYPNLQSLHLRCACVPLWPASIASLRELSLVGRLFPCRILATVLSDVITGCPLLESLTLFRVSCYGIDDDDDTSSLPIVHSASIVSLRLGFGGQFSLRDFVQRLDLPSLSVLGLDILSESDVADSLSLPPRLTAPVTTLVVRGSSAFLLYSPFDLPADILLPLFPLLTSLDLTATTSPTFDALLSASVRHLHSAGANLVPRLTSLSVGEATLEGLQQFVRLFSPSPCSGIRLQRLQGAMRGAGPQSFEDYERRVWLDSAVAHFSYSYLPM</sequence>
<protein>
    <recommendedName>
        <fullName evidence="3">F-box domain-containing protein</fullName>
    </recommendedName>
</protein>
<name>A0AAD6T4Z8_9AGAR</name>
<dbReference type="AlphaFoldDB" id="A0AAD6T4Z8"/>
<evidence type="ECO:0008006" key="3">
    <source>
        <dbReference type="Google" id="ProtNLM"/>
    </source>
</evidence>
<reference evidence="1" key="1">
    <citation type="submission" date="2023-03" db="EMBL/GenBank/DDBJ databases">
        <title>Massive genome expansion in bonnet fungi (Mycena s.s.) driven by repeated elements and novel gene families across ecological guilds.</title>
        <authorList>
            <consortium name="Lawrence Berkeley National Laboratory"/>
            <person name="Harder C.B."/>
            <person name="Miyauchi S."/>
            <person name="Viragh M."/>
            <person name="Kuo A."/>
            <person name="Thoen E."/>
            <person name="Andreopoulos B."/>
            <person name="Lu D."/>
            <person name="Skrede I."/>
            <person name="Drula E."/>
            <person name="Henrissat B."/>
            <person name="Morin E."/>
            <person name="Kohler A."/>
            <person name="Barry K."/>
            <person name="LaButti K."/>
            <person name="Morin E."/>
            <person name="Salamov A."/>
            <person name="Lipzen A."/>
            <person name="Mereny Z."/>
            <person name="Hegedus B."/>
            <person name="Baldrian P."/>
            <person name="Stursova M."/>
            <person name="Weitz H."/>
            <person name="Taylor A."/>
            <person name="Grigoriev I.V."/>
            <person name="Nagy L.G."/>
            <person name="Martin F."/>
            <person name="Kauserud H."/>
        </authorList>
    </citation>
    <scope>NUCLEOTIDE SEQUENCE</scope>
    <source>
        <strain evidence="1">CBHHK200</strain>
    </source>
</reference>
<accession>A0AAD6T4Z8</accession>
<dbReference type="Gene3D" id="3.80.10.10">
    <property type="entry name" value="Ribonuclease Inhibitor"/>
    <property type="match status" value="1"/>
</dbReference>
<gene>
    <name evidence="1" type="ORF">C8F04DRAFT_1179574</name>
</gene>
<dbReference type="EMBL" id="JARJCM010000031">
    <property type="protein sequence ID" value="KAJ7038560.1"/>
    <property type="molecule type" value="Genomic_DNA"/>
</dbReference>
<dbReference type="Proteomes" id="UP001218188">
    <property type="component" value="Unassembled WGS sequence"/>
</dbReference>
<organism evidence="1 2">
    <name type="scientific">Mycena alexandri</name>
    <dbReference type="NCBI Taxonomy" id="1745969"/>
    <lineage>
        <taxon>Eukaryota</taxon>
        <taxon>Fungi</taxon>
        <taxon>Dikarya</taxon>
        <taxon>Basidiomycota</taxon>
        <taxon>Agaricomycotina</taxon>
        <taxon>Agaricomycetes</taxon>
        <taxon>Agaricomycetidae</taxon>
        <taxon>Agaricales</taxon>
        <taxon>Marasmiineae</taxon>
        <taxon>Mycenaceae</taxon>
        <taxon>Mycena</taxon>
    </lineage>
</organism>
<comment type="caution">
    <text evidence="1">The sequence shown here is derived from an EMBL/GenBank/DDBJ whole genome shotgun (WGS) entry which is preliminary data.</text>
</comment>
<evidence type="ECO:0000313" key="1">
    <source>
        <dbReference type="EMBL" id="KAJ7038560.1"/>
    </source>
</evidence>
<proteinExistence type="predicted"/>